<name>A0A3N4RIB5_9ACTN</name>
<evidence type="ECO:0000313" key="2">
    <source>
        <dbReference type="Proteomes" id="UP000266906"/>
    </source>
</evidence>
<sequence length="439" mass="45088">MVGRPGPPVRRAPARLFDPAGSAVPIRRRQVLLGGLAALAGTALARYGSAAASSANGPSGLLEVATGWTSGPEQNGLQAMLAALKGRAPDVTFVAGDSSAPSGTDLARRLADGLPPDSFRCCGGAELTETADRLEPLDGPARARGWLAGLPAAVLPRLRVRGALYAVPAGVRRTNLLWTNPPLLAAAGAAGPPADPAALLARLRQAAGTVAAPLAVGGPTEVLQLAETVLLAAHGPDAFAALWQPGGPWGSPATTGALRTLDALLELAAPPAADADWTDAARLLGTGRAGFLLTGDWADTWLRDTLDLRPGTDYGWAAAPGTDGLFQSRLDAFALPREARHRPAALAWLDVCADLDGQIALNGARAAVPARTDLPGSARALFGPYARWSLDEWRTRRPVDSLAHGGLLPAGRRAAARAAASAFTGHRDSTRLARDLAAL</sequence>
<dbReference type="AlphaFoldDB" id="A0A3N4RIB5"/>
<proteinExistence type="predicted"/>
<evidence type="ECO:0000313" key="1">
    <source>
        <dbReference type="EMBL" id="RPE33093.1"/>
    </source>
</evidence>
<dbReference type="Proteomes" id="UP000266906">
    <property type="component" value="Unassembled WGS sequence"/>
</dbReference>
<organism evidence="1 2">
    <name type="scientific">Kitasatospora cineracea</name>
    <dbReference type="NCBI Taxonomy" id="88074"/>
    <lineage>
        <taxon>Bacteria</taxon>
        <taxon>Bacillati</taxon>
        <taxon>Actinomycetota</taxon>
        <taxon>Actinomycetes</taxon>
        <taxon>Kitasatosporales</taxon>
        <taxon>Streptomycetaceae</taxon>
        <taxon>Kitasatospora</taxon>
    </lineage>
</organism>
<comment type="caution">
    <text evidence="1">The sequence shown here is derived from an EMBL/GenBank/DDBJ whole genome shotgun (WGS) entry which is preliminary data.</text>
</comment>
<accession>A0A3N4RIB5</accession>
<dbReference type="InterPro" id="IPR006059">
    <property type="entry name" value="SBP"/>
</dbReference>
<gene>
    <name evidence="1" type="ORF">EDD38_1372</name>
</gene>
<dbReference type="Gene3D" id="3.40.190.10">
    <property type="entry name" value="Periplasmic binding protein-like II"/>
    <property type="match status" value="2"/>
</dbReference>
<reference evidence="1 2" key="1">
    <citation type="submission" date="2018-11" db="EMBL/GenBank/DDBJ databases">
        <title>Sequencing the genomes of 1000 actinobacteria strains.</title>
        <authorList>
            <person name="Klenk H.-P."/>
        </authorList>
    </citation>
    <scope>NUCLEOTIDE SEQUENCE [LARGE SCALE GENOMIC DNA]</scope>
    <source>
        <strain evidence="1 2">DSM 44781</strain>
    </source>
</reference>
<dbReference type="Pfam" id="PF01547">
    <property type="entry name" value="SBP_bac_1"/>
    <property type="match status" value="1"/>
</dbReference>
<protein>
    <submittedName>
        <fullName evidence="1">Carbohydrate ABC transporter substrate-binding protein (CUT1 family)</fullName>
    </submittedName>
</protein>
<keyword evidence="2" id="KW-1185">Reference proteome</keyword>
<dbReference type="EMBL" id="RKQG01000001">
    <property type="protein sequence ID" value="RPE33093.1"/>
    <property type="molecule type" value="Genomic_DNA"/>
</dbReference>
<dbReference type="SUPFAM" id="SSF53850">
    <property type="entry name" value="Periplasmic binding protein-like II"/>
    <property type="match status" value="1"/>
</dbReference>